<dbReference type="Gene3D" id="3.30.70.60">
    <property type="match status" value="1"/>
</dbReference>
<dbReference type="Pfam" id="PF04350">
    <property type="entry name" value="PilO"/>
    <property type="match status" value="1"/>
</dbReference>
<keyword evidence="1" id="KW-0472">Membrane</keyword>
<evidence type="ECO:0000256" key="1">
    <source>
        <dbReference type="SAM" id="Phobius"/>
    </source>
</evidence>
<dbReference type="InterPro" id="IPR007445">
    <property type="entry name" value="PilO"/>
</dbReference>
<dbReference type="STRING" id="337097.BHF71_03270"/>
<gene>
    <name evidence="2" type="ORF">BHF71_03270</name>
</gene>
<accession>A0A1D2YST5</accession>
<dbReference type="Proteomes" id="UP000243739">
    <property type="component" value="Unassembled WGS sequence"/>
</dbReference>
<evidence type="ECO:0000313" key="3">
    <source>
        <dbReference type="Proteomes" id="UP000243739"/>
    </source>
</evidence>
<proteinExistence type="predicted"/>
<dbReference type="InterPro" id="IPR014717">
    <property type="entry name" value="Transl_elong_EF1B/ribsomal_bS6"/>
</dbReference>
<keyword evidence="3" id="KW-1185">Reference proteome</keyword>
<organism evidence="2 3">
    <name type="scientific">Vulcanibacillus modesticaldus</name>
    <dbReference type="NCBI Taxonomy" id="337097"/>
    <lineage>
        <taxon>Bacteria</taxon>
        <taxon>Bacillati</taxon>
        <taxon>Bacillota</taxon>
        <taxon>Bacilli</taxon>
        <taxon>Bacillales</taxon>
        <taxon>Bacillaceae</taxon>
        <taxon>Vulcanibacillus</taxon>
    </lineage>
</organism>
<dbReference type="AlphaFoldDB" id="A0A1D2YST5"/>
<dbReference type="RefSeq" id="WP_069657355.1">
    <property type="nucleotide sequence ID" value="NZ_MIJF01000056.1"/>
</dbReference>
<name>A0A1D2YST5_9BACI</name>
<feature type="transmembrane region" description="Helical" evidence="1">
    <location>
        <begin position="7"/>
        <end position="24"/>
    </location>
</feature>
<dbReference type="EMBL" id="MIJF01000056">
    <property type="protein sequence ID" value="OEF98055.1"/>
    <property type="molecule type" value="Genomic_DNA"/>
</dbReference>
<evidence type="ECO:0000313" key="2">
    <source>
        <dbReference type="EMBL" id="OEF98055.1"/>
    </source>
</evidence>
<sequence>MNEAKKAIILIGIFFIALGGFYFYKINALNQGIYAVEQEIKKEQEYLTLITEQLAKMKKEPTKDDIDSFYYRLPGSKGIPQLFQFFYQISKADKINLISLNLNDDDDVKNQDSRKKNEENTIYQSLTFNMMVTSDKYEQIRSFIQNIYEADRLINLKKLGFFVDEDGPIYELTFDIFYIPDMQGKIPDLEPIITYPPSNKITPVIELED</sequence>
<keyword evidence="1" id="KW-0812">Transmembrane</keyword>
<keyword evidence="1" id="KW-1133">Transmembrane helix</keyword>
<reference evidence="2 3" key="1">
    <citation type="submission" date="2016-09" db="EMBL/GenBank/DDBJ databases">
        <title>Draft genome sequence for the type strain of Vulcanibacillus modesticaldus BR, a strictly anaerobic, moderately thermophilic, and nitrate-reducing bacterium from deep sea-hydrothermal vents of the Mid-Atlantic Ridge.</title>
        <authorList>
            <person name="Abin C.A."/>
            <person name="Hollibaugh J.T."/>
        </authorList>
    </citation>
    <scope>NUCLEOTIDE SEQUENCE [LARGE SCALE GENOMIC DNA]</scope>
    <source>
        <strain evidence="2 3">BR</strain>
    </source>
</reference>
<dbReference type="OrthoDB" id="2970110at2"/>
<protein>
    <submittedName>
        <fullName evidence="2">Uncharacterized protein</fullName>
    </submittedName>
</protein>
<comment type="caution">
    <text evidence="2">The sequence shown here is derived from an EMBL/GenBank/DDBJ whole genome shotgun (WGS) entry which is preliminary data.</text>
</comment>